<name>A0A4R8PZF6_9PEZI</name>
<dbReference type="Proteomes" id="UP000295083">
    <property type="component" value="Unassembled WGS sequence"/>
</dbReference>
<sequence length="123" mass="14138">MSATTTDNPITTTLQQEHLHDYNIRLTGGVEDAYSRPSRDALLPAVESPADWYDQHRQVPPYRPINRNLDIADRPWGSNRIETGFVFVMLNGCWLQGISNWLWRSTGGKLNKEYFRFKVGGEI</sequence>
<gene>
    <name evidence="1" type="ORF">C8035_v001797</name>
</gene>
<keyword evidence="2" id="KW-1185">Reference proteome</keyword>
<dbReference type="EMBL" id="QAPG01000113">
    <property type="protein sequence ID" value="TDZ30958.1"/>
    <property type="molecule type" value="Genomic_DNA"/>
</dbReference>
<evidence type="ECO:0000313" key="2">
    <source>
        <dbReference type="Proteomes" id="UP000295083"/>
    </source>
</evidence>
<accession>A0A4R8PZF6</accession>
<comment type="caution">
    <text evidence="1">The sequence shown here is derived from an EMBL/GenBank/DDBJ whole genome shotgun (WGS) entry which is preliminary data.</text>
</comment>
<reference evidence="1 2" key="1">
    <citation type="submission" date="2018-11" db="EMBL/GenBank/DDBJ databases">
        <title>Genome sequence and assembly of Colletotrichum spinosum.</title>
        <authorList>
            <person name="Gan P."/>
            <person name="Shirasu K."/>
        </authorList>
    </citation>
    <scope>NUCLEOTIDE SEQUENCE [LARGE SCALE GENOMIC DNA]</scope>
    <source>
        <strain evidence="1 2">CBS 515.97</strain>
    </source>
</reference>
<protein>
    <submittedName>
        <fullName evidence="1">Uncharacterized protein</fullName>
    </submittedName>
</protein>
<dbReference type="AlphaFoldDB" id="A0A4R8PZF6"/>
<organism evidence="1 2">
    <name type="scientific">Colletotrichum spinosum</name>
    <dbReference type="NCBI Taxonomy" id="1347390"/>
    <lineage>
        <taxon>Eukaryota</taxon>
        <taxon>Fungi</taxon>
        <taxon>Dikarya</taxon>
        <taxon>Ascomycota</taxon>
        <taxon>Pezizomycotina</taxon>
        <taxon>Sordariomycetes</taxon>
        <taxon>Hypocreomycetidae</taxon>
        <taxon>Glomerellales</taxon>
        <taxon>Glomerellaceae</taxon>
        <taxon>Colletotrichum</taxon>
        <taxon>Colletotrichum orbiculare species complex</taxon>
    </lineage>
</organism>
<evidence type="ECO:0000313" key="1">
    <source>
        <dbReference type="EMBL" id="TDZ30958.1"/>
    </source>
</evidence>
<proteinExistence type="predicted"/>